<protein>
    <submittedName>
        <fullName evidence="2">Uncharacterized protein</fullName>
    </submittedName>
</protein>
<feature type="transmembrane region" description="Helical" evidence="1">
    <location>
        <begin position="18"/>
        <end position="36"/>
    </location>
</feature>
<proteinExistence type="predicted"/>
<sequence length="119" mass="13124">MPGSDTVAKLNNYRTLKLAQTATCFALFGIGLFFIYGDIIDDDFIIQVHIFTWTLLVCTILTAIAAVLLHIGNNNADKGSLKAFLVLGCLTYSLFDKCAGGFPVVRRRIEEIEQGSFMI</sequence>
<accession>A0AAV2RWY4</accession>
<keyword evidence="1" id="KW-1133">Transmembrane helix</keyword>
<dbReference type="AlphaFoldDB" id="A0AAV2RWY4"/>
<gene>
    <name evidence="2" type="ORF">MNOR_LOCUS30455</name>
</gene>
<name>A0AAV2RWY4_MEGNR</name>
<dbReference type="Proteomes" id="UP001497623">
    <property type="component" value="Unassembled WGS sequence"/>
</dbReference>
<feature type="transmembrane region" description="Helical" evidence="1">
    <location>
        <begin position="48"/>
        <end position="71"/>
    </location>
</feature>
<keyword evidence="1" id="KW-0812">Transmembrane</keyword>
<evidence type="ECO:0000313" key="2">
    <source>
        <dbReference type="EMBL" id="CAL4149501.1"/>
    </source>
</evidence>
<comment type="caution">
    <text evidence="2">The sequence shown here is derived from an EMBL/GenBank/DDBJ whole genome shotgun (WGS) entry which is preliminary data.</text>
</comment>
<keyword evidence="1" id="KW-0472">Membrane</keyword>
<keyword evidence="3" id="KW-1185">Reference proteome</keyword>
<reference evidence="2 3" key="1">
    <citation type="submission" date="2024-05" db="EMBL/GenBank/DDBJ databases">
        <authorList>
            <person name="Wallberg A."/>
        </authorList>
    </citation>
    <scope>NUCLEOTIDE SEQUENCE [LARGE SCALE GENOMIC DNA]</scope>
</reference>
<evidence type="ECO:0000256" key="1">
    <source>
        <dbReference type="SAM" id="Phobius"/>
    </source>
</evidence>
<dbReference type="EMBL" id="CAXKWB010037271">
    <property type="protein sequence ID" value="CAL4149501.1"/>
    <property type="molecule type" value="Genomic_DNA"/>
</dbReference>
<evidence type="ECO:0000313" key="3">
    <source>
        <dbReference type="Proteomes" id="UP001497623"/>
    </source>
</evidence>
<organism evidence="2 3">
    <name type="scientific">Meganyctiphanes norvegica</name>
    <name type="common">Northern krill</name>
    <name type="synonym">Thysanopoda norvegica</name>
    <dbReference type="NCBI Taxonomy" id="48144"/>
    <lineage>
        <taxon>Eukaryota</taxon>
        <taxon>Metazoa</taxon>
        <taxon>Ecdysozoa</taxon>
        <taxon>Arthropoda</taxon>
        <taxon>Crustacea</taxon>
        <taxon>Multicrustacea</taxon>
        <taxon>Malacostraca</taxon>
        <taxon>Eumalacostraca</taxon>
        <taxon>Eucarida</taxon>
        <taxon>Euphausiacea</taxon>
        <taxon>Euphausiidae</taxon>
        <taxon>Meganyctiphanes</taxon>
    </lineage>
</organism>